<dbReference type="AlphaFoldDB" id="A0A3D9UYR9"/>
<keyword evidence="6" id="KW-1185">Reference proteome</keyword>
<dbReference type="InterPro" id="IPR002123">
    <property type="entry name" value="Plipid/glycerol_acylTrfase"/>
</dbReference>
<feature type="compositionally biased region" description="Basic and acidic residues" evidence="3">
    <location>
        <begin position="232"/>
        <end position="260"/>
    </location>
</feature>
<name>A0A3D9UYR9_9MICO</name>
<dbReference type="GO" id="GO:0003841">
    <property type="term" value="F:1-acylglycerol-3-phosphate O-acyltransferase activity"/>
    <property type="evidence" value="ECO:0007669"/>
    <property type="project" value="TreeGrafter"/>
</dbReference>
<proteinExistence type="predicted"/>
<evidence type="ECO:0000259" key="4">
    <source>
        <dbReference type="SMART" id="SM00563"/>
    </source>
</evidence>
<dbReference type="EMBL" id="QTUA01000001">
    <property type="protein sequence ID" value="REF31114.1"/>
    <property type="molecule type" value="Genomic_DNA"/>
</dbReference>
<keyword evidence="1 5" id="KW-0808">Transferase</keyword>
<organism evidence="5 6">
    <name type="scientific">Calidifontibacter indicus</name>
    <dbReference type="NCBI Taxonomy" id="419650"/>
    <lineage>
        <taxon>Bacteria</taxon>
        <taxon>Bacillati</taxon>
        <taxon>Actinomycetota</taxon>
        <taxon>Actinomycetes</taxon>
        <taxon>Micrococcales</taxon>
        <taxon>Dermacoccaceae</taxon>
        <taxon>Calidifontibacter</taxon>
    </lineage>
</organism>
<reference evidence="5 6" key="1">
    <citation type="submission" date="2018-08" db="EMBL/GenBank/DDBJ databases">
        <title>Sequencing the genomes of 1000 actinobacteria strains.</title>
        <authorList>
            <person name="Klenk H.-P."/>
        </authorList>
    </citation>
    <scope>NUCLEOTIDE SEQUENCE [LARGE SCALE GENOMIC DNA]</scope>
    <source>
        <strain evidence="5 6">DSM 22967</strain>
    </source>
</reference>
<dbReference type="GO" id="GO:0005886">
    <property type="term" value="C:plasma membrane"/>
    <property type="evidence" value="ECO:0007669"/>
    <property type="project" value="TreeGrafter"/>
</dbReference>
<keyword evidence="2 5" id="KW-0012">Acyltransferase</keyword>
<protein>
    <submittedName>
        <fullName evidence="5">1-acyl-sn-glycerol-3-phosphate acyltransferase</fullName>
    </submittedName>
</protein>
<dbReference type="Pfam" id="PF01553">
    <property type="entry name" value="Acyltransferase"/>
    <property type="match status" value="1"/>
</dbReference>
<comment type="caution">
    <text evidence="5">The sequence shown here is derived from an EMBL/GenBank/DDBJ whole genome shotgun (WGS) entry which is preliminary data.</text>
</comment>
<sequence>MEPVYTPVLWTARSLFAFQGLKFDTAGQENIPRTGGGVVALNHFGYMDFALSGRIYLDVDRIVRFMAKKEVFDNKVAGPLMRGMKHIPVDRSAGADAYRAAVDALKAGELVGVFPEATISRSFELKEFKTGAVRMAQEAGVPVLPTVMWGAHRMWTKDHPKRLGRTKLPITLVVGPAIYVAPTDDPVERTAELKAVMKQMLDKAKADYEPLTGDDLVFLPKALGGTAPSLEEAEKLDADERARRAERKAAKAAAKENGSK</sequence>
<dbReference type="SMART" id="SM00563">
    <property type="entry name" value="PlsC"/>
    <property type="match status" value="1"/>
</dbReference>
<evidence type="ECO:0000256" key="3">
    <source>
        <dbReference type="SAM" id="MobiDB-lite"/>
    </source>
</evidence>
<dbReference type="RefSeq" id="WP_115923007.1">
    <property type="nucleotide sequence ID" value="NZ_QTUA01000001.1"/>
</dbReference>
<feature type="domain" description="Phospholipid/glycerol acyltransferase" evidence="4">
    <location>
        <begin position="37"/>
        <end position="151"/>
    </location>
</feature>
<evidence type="ECO:0000256" key="2">
    <source>
        <dbReference type="ARBA" id="ARBA00023315"/>
    </source>
</evidence>
<dbReference type="CDD" id="cd07989">
    <property type="entry name" value="LPLAT_AGPAT-like"/>
    <property type="match status" value="1"/>
</dbReference>
<dbReference type="OrthoDB" id="3210041at2"/>
<dbReference type="SUPFAM" id="SSF69593">
    <property type="entry name" value="Glycerol-3-phosphate (1)-acyltransferase"/>
    <property type="match status" value="1"/>
</dbReference>
<dbReference type="Proteomes" id="UP000256253">
    <property type="component" value="Unassembled WGS sequence"/>
</dbReference>
<accession>A0A3D9UYR9</accession>
<evidence type="ECO:0000313" key="5">
    <source>
        <dbReference type="EMBL" id="REF31114.1"/>
    </source>
</evidence>
<dbReference type="PANTHER" id="PTHR10434:SF55">
    <property type="entry name" value="POSSIBLE ACYLTRANSFERASE"/>
    <property type="match status" value="1"/>
</dbReference>
<gene>
    <name evidence="5" type="ORF">DFJ65_2156</name>
</gene>
<evidence type="ECO:0000313" key="6">
    <source>
        <dbReference type="Proteomes" id="UP000256253"/>
    </source>
</evidence>
<evidence type="ECO:0000256" key="1">
    <source>
        <dbReference type="ARBA" id="ARBA00022679"/>
    </source>
</evidence>
<dbReference type="GO" id="GO:0006654">
    <property type="term" value="P:phosphatidic acid biosynthetic process"/>
    <property type="evidence" value="ECO:0007669"/>
    <property type="project" value="TreeGrafter"/>
</dbReference>
<feature type="region of interest" description="Disordered" evidence="3">
    <location>
        <begin position="230"/>
        <end position="260"/>
    </location>
</feature>
<dbReference type="PANTHER" id="PTHR10434">
    <property type="entry name" value="1-ACYL-SN-GLYCEROL-3-PHOSPHATE ACYLTRANSFERASE"/>
    <property type="match status" value="1"/>
</dbReference>